<dbReference type="InterPro" id="IPR000055">
    <property type="entry name" value="Restrct_endonuc_typeI_TRD"/>
</dbReference>
<dbReference type="SUPFAM" id="SSF116734">
    <property type="entry name" value="DNA methylase specificity domain"/>
    <property type="match status" value="1"/>
</dbReference>
<keyword evidence="3" id="KW-0238">DNA-binding</keyword>
<reference evidence="5 6" key="1">
    <citation type="journal article" date="2008" name="Proc. Natl. Acad. Sci. U.S.A.">
        <title>Nitrogen fixation island and rhizosphere competence traits in the genome of root-associated Pseudomonas stutzeri A1501.</title>
        <authorList>
            <person name="Yan Y."/>
            <person name="Yang J."/>
            <person name="Dou Y."/>
            <person name="Chen M."/>
            <person name="Ping S."/>
            <person name="Peng J."/>
            <person name="Lu W."/>
            <person name="Zhang W."/>
            <person name="Yao Z."/>
            <person name="Li H."/>
            <person name="Liu W."/>
            <person name="He S."/>
            <person name="Geng L."/>
            <person name="Zhang X."/>
            <person name="Yang F."/>
            <person name="Yu H."/>
            <person name="Zhan Y."/>
            <person name="Li D."/>
            <person name="Lin Z."/>
            <person name="Wang Y."/>
            <person name="Elmerich C."/>
            <person name="Lin M."/>
            <person name="Jin Q."/>
        </authorList>
    </citation>
    <scope>NUCLEOTIDE SEQUENCE [LARGE SCALE GENOMIC DNA]</scope>
    <source>
        <strain evidence="5 6">A1501</strain>
    </source>
</reference>
<dbReference type="REBASE" id="17942">
    <property type="entry name" value="S.PstA1501ORF638P"/>
</dbReference>
<accession>A4VH93</accession>
<dbReference type="Pfam" id="PF01420">
    <property type="entry name" value="Methylase_S"/>
    <property type="match status" value="1"/>
</dbReference>
<dbReference type="Proteomes" id="UP000000233">
    <property type="component" value="Chromosome"/>
</dbReference>
<feature type="domain" description="Type I restriction modification DNA specificity" evidence="4">
    <location>
        <begin position="23"/>
        <end position="172"/>
    </location>
</feature>
<organism evidence="5 6">
    <name type="scientific">Stutzerimonas stutzeri (strain A1501)</name>
    <name type="common">Pseudomonas stutzeri</name>
    <dbReference type="NCBI Taxonomy" id="379731"/>
    <lineage>
        <taxon>Bacteria</taxon>
        <taxon>Pseudomonadati</taxon>
        <taxon>Pseudomonadota</taxon>
        <taxon>Gammaproteobacteria</taxon>
        <taxon>Pseudomonadales</taxon>
        <taxon>Pseudomonadaceae</taxon>
        <taxon>Stutzerimonas</taxon>
    </lineage>
</organism>
<proteinExistence type="inferred from homology"/>
<dbReference type="Gene3D" id="3.90.220.20">
    <property type="entry name" value="DNA methylase specificity domains"/>
    <property type="match status" value="1"/>
</dbReference>
<dbReference type="InterPro" id="IPR044946">
    <property type="entry name" value="Restrct_endonuc_typeI_TRD_sf"/>
</dbReference>
<comment type="similarity">
    <text evidence="1">Belongs to the type-I restriction system S methylase family.</text>
</comment>
<gene>
    <name evidence="5" type="ordered locus">PST_0638</name>
</gene>
<evidence type="ECO:0000256" key="1">
    <source>
        <dbReference type="ARBA" id="ARBA00010923"/>
    </source>
</evidence>
<evidence type="ECO:0000313" key="5">
    <source>
        <dbReference type="EMBL" id="ABP78344.1"/>
    </source>
</evidence>
<dbReference type="PANTHER" id="PTHR30408:SF12">
    <property type="entry name" value="TYPE I RESTRICTION ENZYME MJAVIII SPECIFICITY SUBUNIT"/>
    <property type="match status" value="1"/>
</dbReference>
<name>A4VH93_STUS1</name>
<dbReference type="HOGENOM" id="CLU_021095_1_0_6"/>
<keyword evidence="2" id="KW-0680">Restriction system</keyword>
<dbReference type="AlphaFoldDB" id="A4VH93"/>
<dbReference type="KEGG" id="psa:PST_0638"/>
<dbReference type="eggNOG" id="COG0732">
    <property type="taxonomic scope" value="Bacteria"/>
</dbReference>
<dbReference type="EMBL" id="CP000304">
    <property type="protein sequence ID" value="ABP78344.1"/>
    <property type="molecule type" value="Genomic_DNA"/>
</dbReference>
<evidence type="ECO:0000256" key="3">
    <source>
        <dbReference type="ARBA" id="ARBA00023125"/>
    </source>
</evidence>
<sequence length="215" mass="23756">MRYLGECQNGINIGGEAFGSGSPFVSYGDVYKNDVLPAEVTGLVQSSPEDQQRYSIEYGDVFFTRTSETVDEIGFSATCLQELPNAVFAGFLIRFRPTGKSLTPGFSKYYFRNQGLRIFFNKEMNLVTRASLSQDLLKLLPVTLPPVVEQIKISDFLDRVTAEFASLLEQGIKAIDLLKERRSALISAAVTGKIDVRGWQPPANTQAPESVQEAV</sequence>
<dbReference type="PANTHER" id="PTHR30408">
    <property type="entry name" value="TYPE-1 RESTRICTION ENZYME ECOKI SPECIFICITY PROTEIN"/>
    <property type="match status" value="1"/>
</dbReference>
<dbReference type="InterPro" id="IPR052021">
    <property type="entry name" value="Type-I_RS_S_subunit"/>
</dbReference>
<dbReference type="GO" id="GO:0003677">
    <property type="term" value="F:DNA binding"/>
    <property type="evidence" value="ECO:0007669"/>
    <property type="project" value="UniProtKB-KW"/>
</dbReference>
<evidence type="ECO:0000256" key="2">
    <source>
        <dbReference type="ARBA" id="ARBA00022747"/>
    </source>
</evidence>
<protein>
    <recommendedName>
        <fullName evidence="4">Type I restriction modification DNA specificity domain-containing protein</fullName>
    </recommendedName>
</protein>
<dbReference type="GO" id="GO:0009307">
    <property type="term" value="P:DNA restriction-modification system"/>
    <property type="evidence" value="ECO:0007669"/>
    <property type="project" value="UniProtKB-KW"/>
</dbReference>
<keyword evidence="6" id="KW-1185">Reference proteome</keyword>
<evidence type="ECO:0000313" key="6">
    <source>
        <dbReference type="Proteomes" id="UP000000233"/>
    </source>
</evidence>
<evidence type="ECO:0000259" key="4">
    <source>
        <dbReference type="Pfam" id="PF01420"/>
    </source>
</evidence>